<feature type="region of interest" description="Disordered" evidence="1">
    <location>
        <begin position="92"/>
        <end position="164"/>
    </location>
</feature>
<protein>
    <submittedName>
        <fullName evidence="2">Uncharacterized protein</fullName>
    </submittedName>
</protein>
<proteinExistence type="predicted"/>
<dbReference type="AlphaFoldDB" id="A0A1V1H0H6"/>
<feature type="compositionally biased region" description="Pro residues" evidence="1">
    <location>
        <begin position="262"/>
        <end position="272"/>
    </location>
</feature>
<sequence>MRGQEVGAWAAARAAAVGAAGGERRRTGRRRREPQRQARLAVRGGGRADGRRRCAAVDERWAAARGGGRAADGRARAGAVARADGRLAAACGGGWAGGARGARGEAASPEAAARGSRSAPPSPGLPLSRAWAQVARRRAPARETEADSDDDKVIGHGRIKPDTLDDESSSLVMLDRVWRMAKHGDVNGLLAKRPSSSPPTPPSPPSRTPGAAGALFTTAHSVVTAVLSAEGCRSPLRPRPLRPHRVPSAGGCGPPLRRRPLRPPSSRAPPAVPNSAAPFVARALLVVVLKVTALTERGSWRERGGEE</sequence>
<feature type="region of interest" description="Disordered" evidence="1">
    <location>
        <begin position="14"/>
        <end position="49"/>
    </location>
</feature>
<evidence type="ECO:0000313" key="2">
    <source>
        <dbReference type="EMBL" id="BAX24880.1"/>
    </source>
</evidence>
<feature type="compositionally biased region" description="Gly residues" evidence="1">
    <location>
        <begin position="92"/>
        <end position="101"/>
    </location>
</feature>
<feature type="region of interest" description="Disordered" evidence="1">
    <location>
        <begin position="233"/>
        <end position="274"/>
    </location>
</feature>
<evidence type="ECO:0000256" key="1">
    <source>
        <dbReference type="SAM" id="MobiDB-lite"/>
    </source>
</evidence>
<feature type="region of interest" description="Disordered" evidence="1">
    <location>
        <begin position="188"/>
        <end position="212"/>
    </location>
</feature>
<reference evidence="2" key="1">
    <citation type="submission" date="2009-05" db="EMBL/GenBank/DDBJ databases">
        <title>Oryza sativa Japonica Group genomic DNA, chromosome 6, BAC clone:KMK0024M20, cultivar:Khau Mac Kho.</title>
        <authorList>
            <person name="Matsumoto T."/>
            <person name="Wu J."/>
            <person name="Kanamori H."/>
        </authorList>
    </citation>
    <scope>NUCLEOTIDE SEQUENCE</scope>
    <source>
        <strain evidence="2">W1413</strain>
    </source>
</reference>
<feature type="compositionally biased region" description="Basic and acidic residues" evidence="1">
    <location>
        <begin position="140"/>
        <end position="163"/>
    </location>
</feature>
<dbReference type="EMBL" id="AP011464">
    <property type="protein sequence ID" value="BAX24880.1"/>
    <property type="molecule type" value="Genomic_DNA"/>
</dbReference>
<gene>
    <name evidence="2" type="primary">OLONGa0030M03.8</name>
</gene>
<name>A0A1V1H0H6_ORYLO</name>
<feature type="compositionally biased region" description="Pro residues" evidence="1">
    <location>
        <begin position="196"/>
        <end position="207"/>
    </location>
</feature>
<feature type="compositionally biased region" description="Low complexity" evidence="1">
    <location>
        <begin position="104"/>
        <end position="130"/>
    </location>
</feature>
<accession>A0A1V1H0H6</accession>
<organism evidence="2">
    <name type="scientific">Oryza longistaminata</name>
    <name type="common">Longstamen rice</name>
    <dbReference type="NCBI Taxonomy" id="4528"/>
    <lineage>
        <taxon>Eukaryota</taxon>
        <taxon>Viridiplantae</taxon>
        <taxon>Streptophyta</taxon>
        <taxon>Embryophyta</taxon>
        <taxon>Tracheophyta</taxon>
        <taxon>Spermatophyta</taxon>
        <taxon>Magnoliopsida</taxon>
        <taxon>Liliopsida</taxon>
        <taxon>Poales</taxon>
        <taxon>Poaceae</taxon>
        <taxon>BOP clade</taxon>
        <taxon>Oryzoideae</taxon>
        <taxon>Oryzeae</taxon>
        <taxon>Oryzinae</taxon>
        <taxon>Oryza</taxon>
    </lineage>
</organism>